<dbReference type="Pfam" id="PF20393">
    <property type="entry name" value="Pro_CA_2"/>
    <property type="match status" value="1"/>
</dbReference>
<protein>
    <submittedName>
        <fullName evidence="1">Uncharacterized protein</fullName>
    </submittedName>
</protein>
<dbReference type="EMBL" id="MHOO01000008">
    <property type="protein sequence ID" value="OGZ64119.1"/>
    <property type="molecule type" value="Genomic_DNA"/>
</dbReference>
<name>A0A1G2HP02_9BACT</name>
<gene>
    <name evidence="1" type="ORF">A2730_03240</name>
</gene>
<dbReference type="STRING" id="1802202.A2730_03240"/>
<comment type="caution">
    <text evidence="1">The sequence shown here is derived from an EMBL/GenBank/DDBJ whole genome shotgun (WGS) entry which is preliminary data.</text>
</comment>
<dbReference type="Proteomes" id="UP000176855">
    <property type="component" value="Unassembled WGS sequence"/>
</dbReference>
<evidence type="ECO:0000313" key="1">
    <source>
        <dbReference type="EMBL" id="OGZ64119.1"/>
    </source>
</evidence>
<evidence type="ECO:0000313" key="2">
    <source>
        <dbReference type="Proteomes" id="UP000176855"/>
    </source>
</evidence>
<proteinExistence type="predicted"/>
<dbReference type="InterPro" id="IPR046871">
    <property type="entry name" value="Pro_CA_2"/>
</dbReference>
<sequence length="138" mass="16080">MDGSVQGAVRKFMKRKYGLTHVDKITAKGPVRKLSQKVDREDLRHLYWMLEVTDMLKTSIENHGSRIVAIAAHHQCAGNPTTRKRQIKQLRRARRTVEKIIRSFRLNFEVKIILLWINDHCMPREISSLPTQYFAAIA</sequence>
<organism evidence="1 2">
    <name type="scientific">Candidatus Staskawiczbacteria bacterium RIFCSPHIGHO2_01_FULL_39_25</name>
    <dbReference type="NCBI Taxonomy" id="1802202"/>
    <lineage>
        <taxon>Bacteria</taxon>
        <taxon>Candidatus Staskawicziibacteriota</taxon>
    </lineage>
</organism>
<dbReference type="AlphaFoldDB" id="A0A1G2HP02"/>
<reference evidence="1 2" key="1">
    <citation type="journal article" date="2016" name="Nat. Commun.">
        <title>Thousands of microbial genomes shed light on interconnected biogeochemical processes in an aquifer system.</title>
        <authorList>
            <person name="Anantharaman K."/>
            <person name="Brown C.T."/>
            <person name="Hug L.A."/>
            <person name="Sharon I."/>
            <person name="Castelle C.J."/>
            <person name="Probst A.J."/>
            <person name="Thomas B.C."/>
            <person name="Singh A."/>
            <person name="Wilkins M.J."/>
            <person name="Karaoz U."/>
            <person name="Brodie E.L."/>
            <person name="Williams K.H."/>
            <person name="Hubbard S.S."/>
            <person name="Banfield J.F."/>
        </authorList>
    </citation>
    <scope>NUCLEOTIDE SEQUENCE [LARGE SCALE GENOMIC DNA]</scope>
</reference>
<accession>A0A1G2HP02</accession>